<dbReference type="InterPro" id="IPR036390">
    <property type="entry name" value="WH_DNA-bd_sf"/>
</dbReference>
<dbReference type="InterPro" id="IPR011711">
    <property type="entry name" value="GntR_C"/>
</dbReference>
<dbReference type="KEGG" id="hdh:G5B40_19185"/>
<keyword evidence="3" id="KW-0804">Transcription</keyword>
<accession>A0A7M3T5U8</accession>
<dbReference type="Gene3D" id="1.10.10.10">
    <property type="entry name" value="Winged helix-like DNA-binding domain superfamily/Winged helix DNA-binding domain"/>
    <property type="match status" value="1"/>
</dbReference>
<feature type="domain" description="HTH gntR-type" evidence="4">
    <location>
        <begin position="7"/>
        <end position="75"/>
    </location>
</feature>
<dbReference type="InterPro" id="IPR008920">
    <property type="entry name" value="TF_FadR/GntR_C"/>
</dbReference>
<dbReference type="InterPro" id="IPR000524">
    <property type="entry name" value="Tscrpt_reg_HTH_GntR"/>
</dbReference>
<dbReference type="PRINTS" id="PR00035">
    <property type="entry name" value="HTHGNTR"/>
</dbReference>
<dbReference type="InterPro" id="IPR036388">
    <property type="entry name" value="WH-like_DNA-bd_sf"/>
</dbReference>
<dbReference type="AlphaFoldDB" id="A0A7M3T5U8"/>
<dbReference type="PROSITE" id="PS50949">
    <property type="entry name" value="HTH_GNTR"/>
    <property type="match status" value="1"/>
</dbReference>
<evidence type="ECO:0000313" key="6">
    <source>
        <dbReference type="Proteomes" id="UP000503336"/>
    </source>
</evidence>
<dbReference type="RefSeq" id="WP_165102203.1">
    <property type="nucleotide sequence ID" value="NZ_CP049056.1"/>
</dbReference>
<dbReference type="SUPFAM" id="SSF46785">
    <property type="entry name" value="Winged helix' DNA-binding domain"/>
    <property type="match status" value="1"/>
</dbReference>
<name>A0A7M3T5U8_9RHOB</name>
<evidence type="ECO:0000259" key="4">
    <source>
        <dbReference type="PROSITE" id="PS50949"/>
    </source>
</evidence>
<organism evidence="5 6">
    <name type="scientific">Pikeienuella piscinae</name>
    <dbReference type="NCBI Taxonomy" id="2748098"/>
    <lineage>
        <taxon>Bacteria</taxon>
        <taxon>Pseudomonadati</taxon>
        <taxon>Pseudomonadota</taxon>
        <taxon>Alphaproteobacteria</taxon>
        <taxon>Rhodobacterales</taxon>
        <taxon>Paracoccaceae</taxon>
        <taxon>Pikeienuella</taxon>
    </lineage>
</organism>
<dbReference type="PANTHER" id="PTHR43537">
    <property type="entry name" value="TRANSCRIPTIONAL REGULATOR, GNTR FAMILY"/>
    <property type="match status" value="1"/>
</dbReference>
<dbReference type="SUPFAM" id="SSF48008">
    <property type="entry name" value="GntR ligand-binding domain-like"/>
    <property type="match status" value="1"/>
</dbReference>
<proteinExistence type="predicted"/>
<dbReference type="CDD" id="cd07377">
    <property type="entry name" value="WHTH_GntR"/>
    <property type="match status" value="1"/>
</dbReference>
<evidence type="ECO:0000256" key="2">
    <source>
        <dbReference type="ARBA" id="ARBA00023125"/>
    </source>
</evidence>
<evidence type="ECO:0000313" key="5">
    <source>
        <dbReference type="EMBL" id="QIE57379.1"/>
    </source>
</evidence>
<keyword evidence="6" id="KW-1185">Reference proteome</keyword>
<dbReference type="PANTHER" id="PTHR43537:SF5">
    <property type="entry name" value="UXU OPERON TRANSCRIPTIONAL REGULATOR"/>
    <property type="match status" value="1"/>
</dbReference>
<dbReference type="GO" id="GO:0003677">
    <property type="term" value="F:DNA binding"/>
    <property type="evidence" value="ECO:0007669"/>
    <property type="project" value="UniProtKB-KW"/>
</dbReference>
<gene>
    <name evidence="5" type="ORF">G5B40_19185</name>
</gene>
<dbReference type="Pfam" id="PF07729">
    <property type="entry name" value="FCD"/>
    <property type="match status" value="1"/>
</dbReference>
<keyword evidence="2" id="KW-0238">DNA-binding</keyword>
<reference evidence="5 6" key="1">
    <citation type="submission" date="2020-02" db="EMBL/GenBank/DDBJ databases">
        <title>complete genome sequence of Rhodobacteraceae bacterium.</title>
        <authorList>
            <person name="Park J."/>
            <person name="Kim Y.-S."/>
            <person name="Kim K.-H."/>
        </authorList>
    </citation>
    <scope>NUCLEOTIDE SEQUENCE [LARGE SCALE GENOMIC DNA]</scope>
    <source>
        <strain evidence="5 6">RR4-56</strain>
    </source>
</reference>
<dbReference type="Proteomes" id="UP000503336">
    <property type="component" value="Chromosome"/>
</dbReference>
<keyword evidence="1" id="KW-0805">Transcription regulation</keyword>
<dbReference type="Pfam" id="PF00392">
    <property type="entry name" value="GntR"/>
    <property type="match status" value="1"/>
</dbReference>
<protein>
    <submittedName>
        <fullName evidence="5">FadR family transcriptional regulator</fullName>
    </submittedName>
</protein>
<evidence type="ECO:0000256" key="3">
    <source>
        <dbReference type="ARBA" id="ARBA00023163"/>
    </source>
</evidence>
<sequence>MAKAANKKGAAEIASRLKRAILGGELIENERLPAERALAEAHDVSRGTIREALSRLSKEGLVSIRRGSGAYVTYVAPSDDAPLPIEDARPLELMDARFALEPHICRLSVLHATQADFATLETLLNLMEGAVDDPTVFAETDAEFHSALARSSGNSLLTGILQQMKSVRGLGEWARMRQLTLNRETIRKYNIEHRRIVNALRAREPERAAMLMKDHLETARLSLTRAAAT</sequence>
<dbReference type="SMART" id="SM00895">
    <property type="entry name" value="FCD"/>
    <property type="match status" value="1"/>
</dbReference>
<dbReference type="EMBL" id="CP049056">
    <property type="protein sequence ID" value="QIE57379.1"/>
    <property type="molecule type" value="Genomic_DNA"/>
</dbReference>
<dbReference type="SMART" id="SM00345">
    <property type="entry name" value="HTH_GNTR"/>
    <property type="match status" value="1"/>
</dbReference>
<evidence type="ECO:0000256" key="1">
    <source>
        <dbReference type="ARBA" id="ARBA00023015"/>
    </source>
</evidence>
<dbReference type="GO" id="GO:0003700">
    <property type="term" value="F:DNA-binding transcription factor activity"/>
    <property type="evidence" value="ECO:0007669"/>
    <property type="project" value="InterPro"/>
</dbReference>
<dbReference type="Gene3D" id="1.20.120.530">
    <property type="entry name" value="GntR ligand-binding domain-like"/>
    <property type="match status" value="1"/>
</dbReference>